<dbReference type="PANTHER" id="PTHR45772:SF7">
    <property type="entry name" value="AMINO ACID ABC TRANSPORTER ATP-BINDING PROTEIN"/>
    <property type="match status" value="1"/>
</dbReference>
<evidence type="ECO:0000256" key="3">
    <source>
        <dbReference type="ARBA" id="ARBA00022840"/>
    </source>
</evidence>
<feature type="domain" description="ABC transporter" evidence="4">
    <location>
        <begin position="2"/>
        <end position="235"/>
    </location>
</feature>
<sequence>MLQLSGLSLHFGALHVLDGLDLAVEEGEVLGVLGPNGAGKTTLFNVITGVYRPTAGEVVFGGRRIDKLRPWHRCRAGIGRTFQVPKPFTDITVFENVLTAAVHGGGQSMRAAAGRAAEVLDLTGLAHCARQKAGALSLLDLKRLELAKAVACGPRLLLLDEIAGGLTDHECGTLLEILHGLRDRGMTIVWIEHVIHALKSAATRLTVLHGGGFIADGAPDAVLADPKVQEIYLGAVD</sequence>
<dbReference type="InterPro" id="IPR051120">
    <property type="entry name" value="ABC_AA/LPS_Transport"/>
</dbReference>
<dbReference type="InterPro" id="IPR027417">
    <property type="entry name" value="P-loop_NTPase"/>
</dbReference>
<dbReference type="RefSeq" id="WP_377833210.1">
    <property type="nucleotide sequence ID" value="NZ_JBHRSK010000007.1"/>
</dbReference>
<dbReference type="InterPro" id="IPR003593">
    <property type="entry name" value="AAA+_ATPase"/>
</dbReference>
<dbReference type="PANTHER" id="PTHR45772">
    <property type="entry name" value="CONSERVED COMPONENT OF ABC TRANSPORTER FOR NATURAL AMINO ACIDS-RELATED"/>
    <property type="match status" value="1"/>
</dbReference>
<evidence type="ECO:0000313" key="6">
    <source>
        <dbReference type="Proteomes" id="UP001595443"/>
    </source>
</evidence>
<dbReference type="Gene3D" id="3.40.50.300">
    <property type="entry name" value="P-loop containing nucleotide triphosphate hydrolases"/>
    <property type="match status" value="1"/>
</dbReference>
<dbReference type="InterPro" id="IPR032823">
    <property type="entry name" value="BCA_ABC_TP_C"/>
</dbReference>
<dbReference type="SUPFAM" id="SSF52540">
    <property type="entry name" value="P-loop containing nucleoside triphosphate hydrolases"/>
    <property type="match status" value="1"/>
</dbReference>
<keyword evidence="2" id="KW-0547">Nucleotide-binding</keyword>
<organism evidence="5 6">
    <name type="scientific">Acidimangrovimonas pyrenivorans</name>
    <dbReference type="NCBI Taxonomy" id="2030798"/>
    <lineage>
        <taxon>Bacteria</taxon>
        <taxon>Pseudomonadati</taxon>
        <taxon>Pseudomonadota</taxon>
        <taxon>Alphaproteobacteria</taxon>
        <taxon>Rhodobacterales</taxon>
        <taxon>Paracoccaceae</taxon>
        <taxon>Acidimangrovimonas</taxon>
    </lineage>
</organism>
<dbReference type="EMBL" id="JBHRSK010000007">
    <property type="protein sequence ID" value="MFC2968511.1"/>
    <property type="molecule type" value="Genomic_DNA"/>
</dbReference>
<comment type="caution">
    <text evidence="5">The sequence shown here is derived from an EMBL/GenBank/DDBJ whole genome shotgun (WGS) entry which is preliminary data.</text>
</comment>
<dbReference type="SMART" id="SM00382">
    <property type="entry name" value="AAA"/>
    <property type="match status" value="1"/>
</dbReference>
<evidence type="ECO:0000259" key="4">
    <source>
        <dbReference type="PROSITE" id="PS50893"/>
    </source>
</evidence>
<dbReference type="Proteomes" id="UP001595443">
    <property type="component" value="Unassembled WGS sequence"/>
</dbReference>
<dbReference type="InterPro" id="IPR003439">
    <property type="entry name" value="ABC_transporter-like_ATP-bd"/>
</dbReference>
<evidence type="ECO:0000313" key="5">
    <source>
        <dbReference type="EMBL" id="MFC2968511.1"/>
    </source>
</evidence>
<name>A0ABV7AHM0_9RHOB</name>
<keyword evidence="6" id="KW-1185">Reference proteome</keyword>
<proteinExistence type="predicted"/>
<accession>A0ABV7AHM0</accession>
<evidence type="ECO:0000256" key="2">
    <source>
        <dbReference type="ARBA" id="ARBA00022741"/>
    </source>
</evidence>
<dbReference type="PROSITE" id="PS50893">
    <property type="entry name" value="ABC_TRANSPORTER_2"/>
    <property type="match status" value="1"/>
</dbReference>
<gene>
    <name evidence="5" type="ORF">ACFOES_10430</name>
</gene>
<reference evidence="6" key="1">
    <citation type="journal article" date="2019" name="Int. J. Syst. Evol. Microbiol.">
        <title>The Global Catalogue of Microorganisms (GCM) 10K type strain sequencing project: providing services to taxonomists for standard genome sequencing and annotation.</title>
        <authorList>
            <consortium name="The Broad Institute Genomics Platform"/>
            <consortium name="The Broad Institute Genome Sequencing Center for Infectious Disease"/>
            <person name="Wu L."/>
            <person name="Ma J."/>
        </authorList>
    </citation>
    <scope>NUCLEOTIDE SEQUENCE [LARGE SCALE GENOMIC DNA]</scope>
    <source>
        <strain evidence="6">KCTC 62192</strain>
    </source>
</reference>
<dbReference type="Pfam" id="PF00005">
    <property type="entry name" value="ABC_tran"/>
    <property type="match status" value="1"/>
</dbReference>
<keyword evidence="3 5" id="KW-0067">ATP-binding</keyword>
<dbReference type="GO" id="GO:0005524">
    <property type="term" value="F:ATP binding"/>
    <property type="evidence" value="ECO:0007669"/>
    <property type="project" value="UniProtKB-KW"/>
</dbReference>
<dbReference type="CDD" id="cd03219">
    <property type="entry name" value="ABC_Mj1267_LivG_branched"/>
    <property type="match status" value="1"/>
</dbReference>
<keyword evidence="1" id="KW-0813">Transport</keyword>
<dbReference type="Pfam" id="PF12399">
    <property type="entry name" value="BCA_ABC_TP_C"/>
    <property type="match status" value="1"/>
</dbReference>
<protein>
    <submittedName>
        <fullName evidence="5">ABC transporter ATP-binding protein</fullName>
    </submittedName>
</protein>
<evidence type="ECO:0000256" key="1">
    <source>
        <dbReference type="ARBA" id="ARBA00022448"/>
    </source>
</evidence>